<dbReference type="SUPFAM" id="SSF55729">
    <property type="entry name" value="Acyl-CoA N-acyltransferases (Nat)"/>
    <property type="match status" value="1"/>
</dbReference>
<protein>
    <submittedName>
        <fullName evidence="2">N-acetyltransferase</fullName>
    </submittedName>
</protein>
<name>A0AA41YUZ2_9HYPH</name>
<accession>A0AA41YUZ2</accession>
<reference evidence="2" key="1">
    <citation type="submission" date="2022-05" db="EMBL/GenBank/DDBJ databases">
        <authorList>
            <person name="Pankratov T."/>
        </authorList>
    </citation>
    <scope>NUCLEOTIDE SEQUENCE</scope>
    <source>
        <strain evidence="2">BP6-180914</strain>
    </source>
</reference>
<dbReference type="AlphaFoldDB" id="A0AA41YUZ2"/>
<dbReference type="Proteomes" id="UP001165667">
    <property type="component" value="Unassembled WGS sequence"/>
</dbReference>
<evidence type="ECO:0000259" key="1">
    <source>
        <dbReference type="PROSITE" id="PS51186"/>
    </source>
</evidence>
<dbReference type="InterPro" id="IPR016181">
    <property type="entry name" value="Acyl_CoA_acyltransferase"/>
</dbReference>
<keyword evidence="3" id="KW-1185">Reference proteome</keyword>
<dbReference type="PANTHER" id="PTHR43617">
    <property type="entry name" value="L-AMINO ACID N-ACETYLTRANSFERASE"/>
    <property type="match status" value="1"/>
</dbReference>
<gene>
    <name evidence="2" type="ORF">M8523_05895</name>
</gene>
<comment type="caution">
    <text evidence="2">The sequence shown here is derived from an EMBL/GenBank/DDBJ whole genome shotgun (WGS) entry which is preliminary data.</text>
</comment>
<dbReference type="EMBL" id="JAMOIM010000003">
    <property type="protein sequence ID" value="MCW6507552.1"/>
    <property type="molecule type" value="Genomic_DNA"/>
</dbReference>
<evidence type="ECO:0000313" key="2">
    <source>
        <dbReference type="EMBL" id="MCW6507552.1"/>
    </source>
</evidence>
<dbReference type="GO" id="GO:0016747">
    <property type="term" value="F:acyltransferase activity, transferring groups other than amino-acyl groups"/>
    <property type="evidence" value="ECO:0007669"/>
    <property type="project" value="InterPro"/>
</dbReference>
<organism evidence="2 3">
    <name type="scientific">Lichenifustis flavocetrariae</name>
    <dbReference type="NCBI Taxonomy" id="2949735"/>
    <lineage>
        <taxon>Bacteria</taxon>
        <taxon>Pseudomonadati</taxon>
        <taxon>Pseudomonadota</taxon>
        <taxon>Alphaproteobacteria</taxon>
        <taxon>Hyphomicrobiales</taxon>
        <taxon>Lichenihabitantaceae</taxon>
        <taxon>Lichenifustis</taxon>
    </lineage>
</organism>
<dbReference type="PROSITE" id="PS51186">
    <property type="entry name" value="GNAT"/>
    <property type="match status" value="1"/>
</dbReference>
<dbReference type="InterPro" id="IPR000182">
    <property type="entry name" value="GNAT_dom"/>
</dbReference>
<feature type="domain" description="N-acetyltransferase" evidence="1">
    <location>
        <begin position="27"/>
        <end position="168"/>
    </location>
</feature>
<dbReference type="CDD" id="cd04301">
    <property type="entry name" value="NAT_SF"/>
    <property type="match status" value="1"/>
</dbReference>
<dbReference type="Pfam" id="PF13508">
    <property type="entry name" value="Acetyltransf_7"/>
    <property type="match status" value="1"/>
</dbReference>
<proteinExistence type="predicted"/>
<dbReference type="InterPro" id="IPR050276">
    <property type="entry name" value="MshD_Acetyltransferase"/>
</dbReference>
<dbReference type="Gene3D" id="3.40.630.30">
    <property type="match status" value="1"/>
</dbReference>
<evidence type="ECO:0000313" key="3">
    <source>
        <dbReference type="Proteomes" id="UP001165667"/>
    </source>
</evidence>
<sequence length="203" mass="21846">MDASSRFGLSAHTPDWRRAFRLVTPTFRIRDERAADVSEREALLDAAFGPVRFTKTCERLREGRQASEGLSFVATAGSAIVGTIRLWDAEIGDRAALMLGPLAVDPALRSAGIGRALIEHALRRARKLGHKGVFLVGDAPYYARFGFEAALTKDFVLPGPVDRSRFLALELAPGGLQGAKGRVVGAGAFVDAGRDERGSRRAA</sequence>
<dbReference type="PANTHER" id="PTHR43617:SF2">
    <property type="entry name" value="UPF0039 PROTEIN SLL0451"/>
    <property type="match status" value="1"/>
</dbReference>
<dbReference type="RefSeq" id="WP_282583921.1">
    <property type="nucleotide sequence ID" value="NZ_JAMOIM010000003.1"/>
</dbReference>